<dbReference type="Pfam" id="PF13930">
    <property type="entry name" value="Endonuclea_NS_2"/>
    <property type="match status" value="1"/>
</dbReference>
<organism evidence="2 3">
    <name type="scientific">Guptibacillus hwajinpoensis</name>
    <dbReference type="NCBI Taxonomy" id="208199"/>
    <lineage>
        <taxon>Bacteria</taxon>
        <taxon>Bacillati</taxon>
        <taxon>Bacillota</taxon>
        <taxon>Bacilli</taxon>
        <taxon>Bacillales</taxon>
        <taxon>Guptibacillaceae</taxon>
        <taxon>Guptibacillus</taxon>
    </lineage>
</organism>
<dbReference type="AlphaFoldDB" id="A0A845F0L2"/>
<name>A0A845F0L2_9BACL</name>
<reference evidence="2 3" key="1">
    <citation type="submission" date="2019-11" db="EMBL/GenBank/DDBJ databases">
        <title>Genome sequences of 17 halophilic strains isolated from different environments.</title>
        <authorList>
            <person name="Furrow R.E."/>
        </authorList>
    </citation>
    <scope>NUCLEOTIDE SEQUENCE [LARGE SCALE GENOMIC DNA]</scope>
    <source>
        <strain evidence="2 3">22506_14_FS</strain>
    </source>
</reference>
<protein>
    <recommendedName>
        <fullName evidence="1">Type VII secretion system protein EssD-like domain-containing protein</fullName>
    </recommendedName>
</protein>
<comment type="caution">
    <text evidence="2">The sequence shown here is derived from an EMBL/GenBank/DDBJ whole genome shotgun (WGS) entry which is preliminary data.</text>
</comment>
<proteinExistence type="predicted"/>
<dbReference type="EMBL" id="WMEY01000004">
    <property type="protein sequence ID" value="MYL64393.1"/>
    <property type="molecule type" value="Genomic_DNA"/>
</dbReference>
<feature type="domain" description="Type VII secretion system protein EssD-like" evidence="1">
    <location>
        <begin position="279"/>
        <end position="408"/>
    </location>
</feature>
<dbReference type="InterPro" id="IPR044929">
    <property type="entry name" value="DNA/RNA_non-sp_Endonuclease_sf"/>
</dbReference>
<dbReference type="Gene3D" id="3.40.570.10">
    <property type="entry name" value="Extracellular Endonuclease, subunit A"/>
    <property type="match status" value="1"/>
</dbReference>
<evidence type="ECO:0000313" key="2">
    <source>
        <dbReference type="EMBL" id="MYL64393.1"/>
    </source>
</evidence>
<evidence type="ECO:0000313" key="3">
    <source>
        <dbReference type="Proteomes" id="UP000447833"/>
    </source>
</evidence>
<evidence type="ECO:0000259" key="1">
    <source>
        <dbReference type="Pfam" id="PF13930"/>
    </source>
</evidence>
<accession>A0A845F0L2</accession>
<dbReference type="InterPro" id="IPR044927">
    <property type="entry name" value="Endonuclea_NS_2"/>
</dbReference>
<gene>
    <name evidence="2" type="ORF">GLW07_13635</name>
</gene>
<sequence>MSYTGVFEGVWDGVEDLSSDIYGFGKGLVLGLYEIGKGIVTVAGDAGIVYTSHQLPDSVEPDFLKEAADKRVEGYRAAAMQAIKDPMGVAESITQSFSDTYEDEGVAYVAGNVSTAFIPYVGMAGKSASLDKVAGKIPNSNPSKVAGSSKVDVAAIVKKHNAFEGMKRGMGEFVQDVKGGMQIAGNPSRVAVGANGVAGNSVGRVGDVAESGVASVSRSSGPNRAVDDSIVRIKTEVERVDGGNDSKGMGNSITVNEVKEIDFGKHIIKGENGKKQLLPNTRYETNDNYKYTTDDLGRIITVDAPELVLKKANRNKYAQANVGGIDRLPDDDGGHLIGAQFNGPPDIDNLVPQNSQINRRGGVWYEMETEWAHALKEIPPKKVAVSIEPVYYHNSMRPDSFIVEYEIEGEFPVFREISNKSGG</sequence>
<dbReference type="Proteomes" id="UP000447833">
    <property type="component" value="Unassembled WGS sequence"/>
</dbReference>
<dbReference type="RefSeq" id="WP_160919848.1">
    <property type="nucleotide sequence ID" value="NZ_WMEY01000004.1"/>
</dbReference>